<dbReference type="PROSITE" id="PS51257">
    <property type="entry name" value="PROKAR_LIPOPROTEIN"/>
    <property type="match status" value="1"/>
</dbReference>
<feature type="region of interest" description="Disordered" evidence="4">
    <location>
        <begin position="156"/>
        <end position="182"/>
    </location>
</feature>
<keyword evidence="1" id="KW-0677">Repeat</keyword>
<evidence type="ECO:0000256" key="3">
    <source>
        <dbReference type="PROSITE-ProRule" id="PRU00339"/>
    </source>
</evidence>
<dbReference type="Pfam" id="PF07719">
    <property type="entry name" value="TPR_2"/>
    <property type="match status" value="1"/>
</dbReference>
<proteinExistence type="predicted"/>
<dbReference type="InterPro" id="IPR019734">
    <property type="entry name" value="TPR_rpt"/>
</dbReference>
<comment type="caution">
    <text evidence="5">The sequence shown here is derived from an EMBL/GenBank/DDBJ whole genome shotgun (WGS) entry which is preliminary data.</text>
</comment>
<evidence type="ECO:0000313" key="6">
    <source>
        <dbReference type="Proteomes" id="UP000320184"/>
    </source>
</evidence>
<dbReference type="InterPro" id="IPR013105">
    <property type="entry name" value="TPR_2"/>
</dbReference>
<evidence type="ECO:0000313" key="5">
    <source>
        <dbReference type="EMBL" id="TMQ50314.1"/>
    </source>
</evidence>
<evidence type="ECO:0000256" key="2">
    <source>
        <dbReference type="ARBA" id="ARBA00022803"/>
    </source>
</evidence>
<dbReference type="PROSITE" id="PS50005">
    <property type="entry name" value="TPR"/>
    <property type="match status" value="2"/>
</dbReference>
<dbReference type="Proteomes" id="UP000320184">
    <property type="component" value="Unassembled WGS sequence"/>
</dbReference>
<organism evidence="5 6">
    <name type="scientific">Eiseniibacteriota bacterium</name>
    <dbReference type="NCBI Taxonomy" id="2212470"/>
    <lineage>
        <taxon>Bacteria</taxon>
        <taxon>Candidatus Eiseniibacteriota</taxon>
    </lineage>
</organism>
<dbReference type="PANTHER" id="PTHR44809:SF1">
    <property type="entry name" value="PROTEIN O-MANNOSYL-TRANSFERASE TMTC1"/>
    <property type="match status" value="1"/>
</dbReference>
<reference evidence="5 6" key="1">
    <citation type="journal article" date="2019" name="Nat. Microbiol.">
        <title>Mediterranean grassland soil C-N compound turnover is dependent on rainfall and depth, and is mediated by genomically divergent microorganisms.</title>
        <authorList>
            <person name="Diamond S."/>
            <person name="Andeer P.F."/>
            <person name="Li Z."/>
            <person name="Crits-Christoph A."/>
            <person name="Burstein D."/>
            <person name="Anantharaman K."/>
            <person name="Lane K.R."/>
            <person name="Thomas B.C."/>
            <person name="Pan C."/>
            <person name="Northen T.R."/>
            <person name="Banfield J.F."/>
        </authorList>
    </citation>
    <scope>NUCLEOTIDE SEQUENCE [LARGE SCALE GENOMIC DNA]</scope>
    <source>
        <strain evidence="5">WS_3</strain>
    </source>
</reference>
<evidence type="ECO:0000256" key="1">
    <source>
        <dbReference type="ARBA" id="ARBA00022737"/>
    </source>
</evidence>
<gene>
    <name evidence="5" type="ORF">E6K73_08080</name>
</gene>
<protein>
    <submittedName>
        <fullName evidence="5">Tetratricopeptide repeat protein</fullName>
    </submittedName>
</protein>
<dbReference type="Pfam" id="PF13432">
    <property type="entry name" value="TPR_16"/>
    <property type="match status" value="1"/>
</dbReference>
<evidence type="ECO:0000256" key="4">
    <source>
        <dbReference type="SAM" id="MobiDB-lite"/>
    </source>
</evidence>
<dbReference type="InterPro" id="IPR011990">
    <property type="entry name" value="TPR-like_helical_dom_sf"/>
</dbReference>
<dbReference type="EMBL" id="VBOT01000102">
    <property type="protein sequence ID" value="TMQ50314.1"/>
    <property type="molecule type" value="Genomic_DNA"/>
</dbReference>
<dbReference type="SMART" id="SM00028">
    <property type="entry name" value="TPR"/>
    <property type="match status" value="3"/>
</dbReference>
<sequence>MPPAARRWWCGGPPDVRHLAGIAWAGLAATLAGCGHLVVLHDPLSASEHNDLGVAYEARGDLDLAAREYRRALRLDRRLARARVNLGNVSAREGRWGDAEACYRRALRDQPEDPDALNNLALALVRRGGDLAEAERLARRALARCGQPDSLYRSTLAEVRAARRRGPRPGPAGSGEAPSRPP</sequence>
<accession>A0A538SG12</accession>
<dbReference type="InterPro" id="IPR052943">
    <property type="entry name" value="TMTC_O-mannosyl-trnsfr"/>
</dbReference>
<dbReference type="AlphaFoldDB" id="A0A538SG12"/>
<dbReference type="PANTHER" id="PTHR44809">
    <property type="match status" value="1"/>
</dbReference>
<dbReference type="Gene3D" id="1.25.40.10">
    <property type="entry name" value="Tetratricopeptide repeat domain"/>
    <property type="match status" value="1"/>
</dbReference>
<feature type="repeat" description="TPR" evidence="3">
    <location>
        <begin position="46"/>
        <end position="79"/>
    </location>
</feature>
<feature type="repeat" description="TPR" evidence="3">
    <location>
        <begin position="80"/>
        <end position="113"/>
    </location>
</feature>
<keyword evidence="2 3" id="KW-0802">TPR repeat</keyword>
<name>A0A538SG12_UNCEI</name>
<dbReference type="SUPFAM" id="SSF48452">
    <property type="entry name" value="TPR-like"/>
    <property type="match status" value="1"/>
</dbReference>